<protein>
    <submittedName>
        <fullName evidence="1">Uncharacterized protein</fullName>
    </submittedName>
</protein>
<evidence type="ECO:0000313" key="2">
    <source>
        <dbReference type="Proteomes" id="UP001057452"/>
    </source>
</evidence>
<keyword evidence="2" id="KW-1185">Reference proteome</keyword>
<gene>
    <name evidence="1" type="ORF">KUCAC02_002921</name>
</gene>
<feature type="non-terminal residue" evidence="1">
    <location>
        <position position="1"/>
    </location>
</feature>
<accession>A0ACB9WKM1</accession>
<dbReference type="EMBL" id="CM043798">
    <property type="protein sequence ID" value="KAI4813688.1"/>
    <property type="molecule type" value="Genomic_DNA"/>
</dbReference>
<comment type="caution">
    <text evidence="1">The sequence shown here is derived from an EMBL/GenBank/DDBJ whole genome shotgun (WGS) entry which is preliminary data.</text>
</comment>
<organism evidence="1 2">
    <name type="scientific">Chaenocephalus aceratus</name>
    <name type="common">Blackfin icefish</name>
    <name type="synonym">Chaenichthys aceratus</name>
    <dbReference type="NCBI Taxonomy" id="36190"/>
    <lineage>
        <taxon>Eukaryota</taxon>
        <taxon>Metazoa</taxon>
        <taxon>Chordata</taxon>
        <taxon>Craniata</taxon>
        <taxon>Vertebrata</taxon>
        <taxon>Euteleostomi</taxon>
        <taxon>Actinopterygii</taxon>
        <taxon>Neopterygii</taxon>
        <taxon>Teleostei</taxon>
        <taxon>Neoteleostei</taxon>
        <taxon>Acanthomorphata</taxon>
        <taxon>Eupercaria</taxon>
        <taxon>Perciformes</taxon>
        <taxon>Notothenioidei</taxon>
        <taxon>Channichthyidae</taxon>
        <taxon>Chaenocephalus</taxon>
    </lineage>
</organism>
<name>A0ACB9WKM1_CHAAC</name>
<dbReference type="Proteomes" id="UP001057452">
    <property type="component" value="Chromosome 14"/>
</dbReference>
<evidence type="ECO:0000313" key="1">
    <source>
        <dbReference type="EMBL" id="KAI4813688.1"/>
    </source>
</evidence>
<reference evidence="1" key="1">
    <citation type="submission" date="2022-05" db="EMBL/GenBank/DDBJ databases">
        <title>Chromosome-level genome of Chaenocephalus aceratus.</title>
        <authorList>
            <person name="Park H."/>
        </authorList>
    </citation>
    <scope>NUCLEOTIDE SEQUENCE</scope>
    <source>
        <strain evidence="1">KU_202001</strain>
    </source>
</reference>
<feature type="non-terminal residue" evidence="1">
    <location>
        <position position="92"/>
    </location>
</feature>
<sequence>KNEKGEKRKQNGVKDKGKERRKSSPEKKKERLKAENGSLLKELGLSKTFPLDNSLFDSWLAQSVQITADDMLSQWALGSQHRDKSGSLLSDQ</sequence>
<proteinExistence type="predicted"/>